<protein>
    <recommendedName>
        <fullName evidence="4">Proline rich 33</fullName>
    </recommendedName>
</protein>
<dbReference type="Proteomes" id="UP000002279">
    <property type="component" value="Chromosome 3"/>
</dbReference>
<dbReference type="InterPro" id="IPR028004">
    <property type="entry name" value="DUF4643"/>
</dbReference>
<feature type="region of interest" description="Disordered" evidence="1">
    <location>
        <begin position="527"/>
        <end position="560"/>
    </location>
</feature>
<organism evidence="2 3">
    <name type="scientific">Ornithorhynchus anatinus</name>
    <name type="common">Duckbill platypus</name>
    <dbReference type="NCBI Taxonomy" id="9258"/>
    <lineage>
        <taxon>Eukaryota</taxon>
        <taxon>Metazoa</taxon>
        <taxon>Chordata</taxon>
        <taxon>Craniata</taxon>
        <taxon>Vertebrata</taxon>
        <taxon>Euteleostomi</taxon>
        <taxon>Mammalia</taxon>
        <taxon>Monotremata</taxon>
        <taxon>Ornithorhynchidae</taxon>
        <taxon>Ornithorhynchus</taxon>
    </lineage>
</organism>
<dbReference type="AlphaFoldDB" id="A0A6I8MXR7"/>
<dbReference type="Pfam" id="PF15485">
    <property type="entry name" value="DUF4643"/>
    <property type="match status" value="1"/>
</dbReference>
<dbReference type="GeneTree" id="ENSGT00390000016727"/>
<feature type="region of interest" description="Disordered" evidence="1">
    <location>
        <begin position="165"/>
        <end position="345"/>
    </location>
</feature>
<feature type="region of interest" description="Disordered" evidence="1">
    <location>
        <begin position="392"/>
        <end position="480"/>
    </location>
</feature>
<feature type="region of interest" description="Disordered" evidence="1">
    <location>
        <begin position="1"/>
        <end position="87"/>
    </location>
</feature>
<dbReference type="Bgee" id="ENSOANG00000038330">
    <property type="expression patterns" value="Expressed in heart"/>
</dbReference>
<evidence type="ECO:0000313" key="2">
    <source>
        <dbReference type="Ensembl" id="ENSOANP00000033496.1"/>
    </source>
</evidence>
<dbReference type="Ensembl" id="ENSOANT00000072048.1">
    <property type="protein sequence ID" value="ENSOANP00000033496.1"/>
    <property type="gene ID" value="ENSOANG00000038330.1"/>
</dbReference>
<feature type="compositionally biased region" description="Pro residues" evidence="1">
    <location>
        <begin position="12"/>
        <end position="21"/>
    </location>
</feature>
<dbReference type="InParanoid" id="A0A6I8MXR7"/>
<proteinExistence type="predicted"/>
<accession>A0A6I8MXR7</accession>
<reference evidence="2 3" key="1">
    <citation type="journal article" date="2008" name="Nature">
        <title>Genome analysis of the platypus reveals unique signatures of evolution.</title>
        <authorList>
            <person name="Warren W.C."/>
            <person name="Hillier L.W."/>
            <person name="Marshall Graves J.A."/>
            <person name="Birney E."/>
            <person name="Ponting C.P."/>
            <person name="Grutzner F."/>
            <person name="Belov K."/>
            <person name="Miller W."/>
            <person name="Clarke L."/>
            <person name="Chinwalla A.T."/>
            <person name="Yang S.P."/>
            <person name="Heger A."/>
            <person name="Locke D.P."/>
            <person name="Miethke P."/>
            <person name="Waters P.D."/>
            <person name="Veyrunes F."/>
            <person name="Fulton L."/>
            <person name="Fulton B."/>
            <person name="Graves T."/>
            <person name="Wallis J."/>
            <person name="Puente X.S."/>
            <person name="Lopez-Otin C."/>
            <person name="Ordonez G.R."/>
            <person name="Eichler E.E."/>
            <person name="Chen L."/>
            <person name="Cheng Z."/>
            <person name="Deakin J.E."/>
            <person name="Alsop A."/>
            <person name="Thompson K."/>
            <person name="Kirby P."/>
            <person name="Papenfuss A.T."/>
            <person name="Wakefield M.J."/>
            <person name="Olender T."/>
            <person name="Lancet D."/>
            <person name="Huttley G.A."/>
            <person name="Smit A.F."/>
            <person name="Pask A."/>
            <person name="Temple-Smith P."/>
            <person name="Batzer M.A."/>
            <person name="Walker J.A."/>
            <person name="Konkel M.K."/>
            <person name="Harris R.S."/>
            <person name="Whittington C.M."/>
            <person name="Wong E.S."/>
            <person name="Gemmell N.J."/>
            <person name="Buschiazzo E."/>
            <person name="Vargas Jentzsch I.M."/>
            <person name="Merkel A."/>
            <person name="Schmitz J."/>
            <person name="Zemann A."/>
            <person name="Churakov G."/>
            <person name="Kriegs J.O."/>
            <person name="Brosius J."/>
            <person name="Murchison E.P."/>
            <person name="Sachidanandam R."/>
            <person name="Smith C."/>
            <person name="Hannon G.J."/>
            <person name="Tsend-Ayush E."/>
            <person name="McMillan D."/>
            <person name="Attenborough R."/>
            <person name="Rens W."/>
            <person name="Ferguson-Smith M."/>
            <person name="Lefevre C.M."/>
            <person name="Sharp J.A."/>
            <person name="Nicholas K.R."/>
            <person name="Ray D.A."/>
            <person name="Kube M."/>
            <person name="Reinhardt R."/>
            <person name="Pringle T.H."/>
            <person name="Taylor J."/>
            <person name="Jones R.C."/>
            <person name="Nixon B."/>
            <person name="Dacheux J.L."/>
            <person name="Niwa H."/>
            <person name="Sekita Y."/>
            <person name="Huang X."/>
            <person name="Stark A."/>
            <person name="Kheradpour P."/>
            <person name="Kellis M."/>
            <person name="Flicek P."/>
            <person name="Chen Y."/>
            <person name="Webber C."/>
            <person name="Hardison R."/>
            <person name="Nelson J."/>
            <person name="Hallsworth-Pepin K."/>
            <person name="Delehaunty K."/>
            <person name="Markovic C."/>
            <person name="Minx P."/>
            <person name="Feng Y."/>
            <person name="Kremitzki C."/>
            <person name="Mitreva M."/>
            <person name="Glasscock J."/>
            <person name="Wylie T."/>
            <person name="Wohldmann P."/>
            <person name="Thiru P."/>
            <person name="Nhan M.N."/>
            <person name="Pohl C.S."/>
            <person name="Smith S.M."/>
            <person name="Hou S."/>
            <person name="Nefedov M."/>
            <person name="de Jong P.J."/>
            <person name="Renfree M.B."/>
            <person name="Mardis E.R."/>
            <person name="Wilson R.K."/>
        </authorList>
    </citation>
    <scope>NUCLEOTIDE SEQUENCE [LARGE SCALE GENOMIC DNA]</scope>
    <source>
        <strain evidence="2 3">Glennie</strain>
    </source>
</reference>
<sequence length="560" mass="56657">MLITGVLATRGPPAPPPPLLPKPGHDNVRLQRLLRRAAKKRAGYPAPMPALPFRASLSPVSEASQDLDGGGERRLPAPPPPVLPARPPPLPHLPAADPSSQVIQHVSSPLQKMTFTFSLSERLSLSGHFRAPPLGPATAPRTLWPARPPASAPLGVTHTSQVHIAVNAPPPDRGSPGNGGQHVPPGRAQEPTDRGALGTPPGHTLDPRSSPSAEPPQPVAPGLAAVGPDPNVPVARIRPLPARPATGQDGTTISTGHGHGPGHAPGDGPVPASHTAGDGHSSRANGSPAPSGQGPGCASTHTPGTGHVPTSHIPGDGHSSHDNGSPTPCSHAPDPGLSTATTTGPRMISRIVVPVAMPASRLRSPSPRAWVSLARVSPVPATPLEAFHAPSGPSVAAAAGPPSISRPSVGTVPTAGLGPQPPAAAAAPSAPTLPGARLGGWTRLRKQLAARPEAPLGPDSGVGTGAGGEEPRPGGSSQASRLWDAVLYKMAVAKPPGPEGPKPGGGFLSRCRLPLLFRPRFDARKLRQAATGGGPAQQGAPLRAREPPSFNRTAAGWRLP</sequence>
<dbReference type="PANTHER" id="PTHR38004">
    <property type="entry name" value="PROLINE-RICH PROTEIN 33"/>
    <property type="match status" value="1"/>
</dbReference>
<feature type="compositionally biased region" description="Low complexity" evidence="1">
    <location>
        <begin position="413"/>
        <end position="436"/>
    </location>
</feature>
<evidence type="ECO:0000313" key="3">
    <source>
        <dbReference type="Proteomes" id="UP000002279"/>
    </source>
</evidence>
<dbReference type="OMA" id="NRTATGW"/>
<dbReference type="PANTHER" id="PTHR38004:SF1">
    <property type="entry name" value="PROLINE-RICH PROTEIN 33"/>
    <property type="match status" value="1"/>
</dbReference>
<keyword evidence="3" id="KW-1185">Reference proteome</keyword>
<reference evidence="2" key="3">
    <citation type="submission" date="2025-09" db="UniProtKB">
        <authorList>
            <consortium name="Ensembl"/>
        </authorList>
    </citation>
    <scope>IDENTIFICATION</scope>
    <source>
        <strain evidence="2">Glennie</strain>
    </source>
</reference>
<evidence type="ECO:0000256" key="1">
    <source>
        <dbReference type="SAM" id="MobiDB-lite"/>
    </source>
</evidence>
<feature type="compositionally biased region" description="Basic residues" evidence="1">
    <location>
        <begin position="32"/>
        <end position="42"/>
    </location>
</feature>
<feature type="compositionally biased region" description="Low complexity" evidence="1">
    <location>
        <begin position="392"/>
        <end position="405"/>
    </location>
</feature>
<evidence type="ECO:0008006" key="4">
    <source>
        <dbReference type="Google" id="ProtNLM"/>
    </source>
</evidence>
<reference evidence="2" key="2">
    <citation type="submission" date="2025-08" db="UniProtKB">
        <authorList>
            <consortium name="Ensembl"/>
        </authorList>
    </citation>
    <scope>IDENTIFICATION</scope>
    <source>
        <strain evidence="2">Glennie</strain>
    </source>
</reference>
<feature type="compositionally biased region" description="Pro residues" evidence="1">
    <location>
        <begin position="76"/>
        <end position="87"/>
    </location>
</feature>
<name>A0A6I8MXR7_ORNAN</name>